<evidence type="ECO:0000313" key="2">
    <source>
        <dbReference type="Proteomes" id="UP000184233"/>
    </source>
</evidence>
<dbReference type="STRING" id="1895771.BGO89_11080"/>
<organism evidence="1 2">
    <name type="scientific">Candidatus Kapaibacterium thiocyanatum</name>
    <dbReference type="NCBI Taxonomy" id="1895771"/>
    <lineage>
        <taxon>Bacteria</taxon>
        <taxon>Pseudomonadati</taxon>
        <taxon>Candidatus Kapaibacteriota</taxon>
        <taxon>Candidatus Kapaibacteriia</taxon>
        <taxon>Candidatus Kapaibacteriales</taxon>
        <taxon>Candidatus Kapaibacteriaceae</taxon>
        <taxon>Candidatus Kapaibacterium</taxon>
    </lineage>
</organism>
<sequence length="343" mass="37115">MWVAVVRLFILAAVAVTGTIGVRAQLDIELSRDTMDFGIIGPCETAVDSFDLVNTGTRIVPSPGRTVLPGFTIDPVSDNNIMPGERRRMYVTFTGTSAQAFYVRPHIVIFTNGSEMVADTIWLIARTEKGRCCVFAADSMEAMTGDRIVVSVRQDSTRLRADLSNVTFTMKLAWDSTILVAEGRLPDEVGRTKGTVIVRGNLRSGNGPVIDMPFRAVLGRAPGSPVRIVWYSLSDANVRVTSYDGFVRLTDICNDPVDRLFDPLHLLRDPVVTTHSDGRIDIDVVDAASVPREVVVADVRGAVIATLTIPVRFTGTLTTAAVPPGPVLVRVQGHGTSSLLILP</sequence>
<dbReference type="EMBL" id="MKVH01000024">
    <property type="protein sequence ID" value="OJX57045.1"/>
    <property type="molecule type" value="Genomic_DNA"/>
</dbReference>
<proteinExistence type="predicted"/>
<reference evidence="1 2" key="1">
    <citation type="submission" date="2016-09" db="EMBL/GenBank/DDBJ databases">
        <title>Genome-resolved meta-omics ties microbial dynamics to process performance in biotechnology for thiocyanate degradation.</title>
        <authorList>
            <person name="Kantor R.S."/>
            <person name="Huddy R.J."/>
            <person name="Iyer R."/>
            <person name="Thomas B.C."/>
            <person name="Brown C.T."/>
            <person name="Anantharaman K."/>
            <person name="Tringe S."/>
            <person name="Hettich R.L."/>
            <person name="Harrison S.T."/>
            <person name="Banfield J.F."/>
        </authorList>
    </citation>
    <scope>NUCLEOTIDE SEQUENCE [LARGE SCALE GENOMIC DNA]</scope>
    <source>
        <strain evidence="1">59-99</strain>
    </source>
</reference>
<dbReference type="InterPro" id="IPR013783">
    <property type="entry name" value="Ig-like_fold"/>
</dbReference>
<gene>
    <name evidence="1" type="ORF">BGO89_11080</name>
</gene>
<evidence type="ECO:0000313" key="1">
    <source>
        <dbReference type="EMBL" id="OJX57045.1"/>
    </source>
</evidence>
<dbReference type="Gene3D" id="2.60.40.10">
    <property type="entry name" value="Immunoglobulins"/>
    <property type="match status" value="1"/>
</dbReference>
<protein>
    <submittedName>
        <fullName evidence="1">Uncharacterized protein</fullName>
    </submittedName>
</protein>
<accession>A0A1M3KXE4</accession>
<name>A0A1M3KXE4_9BACT</name>
<dbReference type="AlphaFoldDB" id="A0A1M3KXE4"/>
<comment type="caution">
    <text evidence="1">The sequence shown here is derived from an EMBL/GenBank/DDBJ whole genome shotgun (WGS) entry which is preliminary data.</text>
</comment>
<dbReference type="Proteomes" id="UP000184233">
    <property type="component" value="Unassembled WGS sequence"/>
</dbReference>